<protein>
    <recommendedName>
        <fullName evidence="6">Calcium-binding protein</fullName>
    </recommendedName>
</protein>
<evidence type="ECO:0000256" key="3">
    <source>
        <dbReference type="SAM" id="MobiDB-lite"/>
    </source>
</evidence>
<evidence type="ECO:0000313" key="4">
    <source>
        <dbReference type="EMBL" id="MCI4683407.1"/>
    </source>
</evidence>
<gene>
    <name evidence="4" type="ORF">K2U94_11625</name>
</gene>
<keyword evidence="2" id="KW-0964">Secreted</keyword>
<name>A0ABS9Z9V4_9HYPH</name>
<reference evidence="4" key="1">
    <citation type="journal article" date="2022" name="ISME J.">
        <title>Identification of active gaseous-alkane degraders at natural gas seeps.</title>
        <authorList>
            <person name="Farhan Ul Haque M."/>
            <person name="Hernandez M."/>
            <person name="Crombie A.T."/>
            <person name="Murrell J.C."/>
        </authorList>
    </citation>
    <scope>NUCLEOTIDE SEQUENCE</scope>
    <source>
        <strain evidence="4">PC2</strain>
    </source>
</reference>
<dbReference type="Gene3D" id="2.150.10.10">
    <property type="entry name" value="Serralysin-like metalloprotease, C-terminal"/>
    <property type="match status" value="2"/>
</dbReference>
<dbReference type="PANTHER" id="PTHR38340:SF1">
    <property type="entry name" value="S-LAYER PROTEIN"/>
    <property type="match status" value="1"/>
</dbReference>
<evidence type="ECO:0000256" key="2">
    <source>
        <dbReference type="ARBA" id="ARBA00022525"/>
    </source>
</evidence>
<dbReference type="InterPro" id="IPR001343">
    <property type="entry name" value="Hemolysn_Ca-bd"/>
</dbReference>
<feature type="region of interest" description="Disordered" evidence="3">
    <location>
        <begin position="156"/>
        <end position="216"/>
    </location>
</feature>
<sequence>MATYNLDQCQLDSLLDRYVSRGTEDAIFQALKGADLLPHGHGTLGVETQSDSGTYKIPMGDDFFLDVGQSNSIILKSHGGVVIGAGDGANSILDKGPGGDTLVGGAGAEKLEVTRGDNVLIGGGGLNTLIGGTGDDVLIGGGKSLLEAGSGDSTLMGGSNFDYSQGAGDDHGRHHGGSDDHGRHRDGRGGDDDRRGGDHGRGDDHHQGQTFSMDTLVGGSGDDLMKVYHGDNVIYAGTGHDTIYAGDGSDTIYGSTNPTATHAMDTIYLGTGDTSIQGGAAGAATIFAGMHGNDTVTGSAHGQALSLYSEQSTAGIKSMTESGGVTTITFKDHQSLSLDHVTVHFSNGPIMKV</sequence>
<evidence type="ECO:0008006" key="6">
    <source>
        <dbReference type="Google" id="ProtNLM"/>
    </source>
</evidence>
<dbReference type="InterPro" id="IPR050557">
    <property type="entry name" value="RTX_toxin/Mannuronan_C5-epim"/>
</dbReference>
<evidence type="ECO:0000313" key="5">
    <source>
        <dbReference type="Proteomes" id="UP001139104"/>
    </source>
</evidence>
<accession>A0ABS9Z9V4</accession>
<comment type="subcellular location">
    <subcellularLocation>
        <location evidence="1">Secreted</location>
    </subcellularLocation>
</comment>
<evidence type="ECO:0000256" key="1">
    <source>
        <dbReference type="ARBA" id="ARBA00004613"/>
    </source>
</evidence>
<dbReference type="RefSeq" id="WP_243067362.1">
    <property type="nucleotide sequence ID" value="NZ_JAIVFK010000026.1"/>
</dbReference>
<dbReference type="EMBL" id="JAIVFP010000001">
    <property type="protein sequence ID" value="MCI4683407.1"/>
    <property type="molecule type" value="Genomic_DNA"/>
</dbReference>
<dbReference type="Pfam" id="PF00353">
    <property type="entry name" value="HemolysinCabind"/>
    <property type="match status" value="3"/>
</dbReference>
<proteinExistence type="predicted"/>
<comment type="caution">
    <text evidence="4">The sequence shown here is derived from an EMBL/GenBank/DDBJ whole genome shotgun (WGS) entry which is preliminary data.</text>
</comment>
<organism evidence="4 5">
    <name type="scientific">Candidatus Rhodoblastus alkanivorans</name>
    <dbReference type="NCBI Taxonomy" id="2954117"/>
    <lineage>
        <taxon>Bacteria</taxon>
        <taxon>Pseudomonadati</taxon>
        <taxon>Pseudomonadota</taxon>
        <taxon>Alphaproteobacteria</taxon>
        <taxon>Hyphomicrobiales</taxon>
        <taxon>Rhodoblastaceae</taxon>
        <taxon>Rhodoblastus</taxon>
    </lineage>
</organism>
<feature type="compositionally biased region" description="Basic and acidic residues" evidence="3">
    <location>
        <begin position="168"/>
        <end position="207"/>
    </location>
</feature>
<keyword evidence="5" id="KW-1185">Reference proteome</keyword>
<dbReference type="InterPro" id="IPR011049">
    <property type="entry name" value="Serralysin-like_metalloprot_C"/>
</dbReference>
<dbReference type="SUPFAM" id="SSF51120">
    <property type="entry name" value="beta-Roll"/>
    <property type="match status" value="2"/>
</dbReference>
<dbReference type="PRINTS" id="PR00313">
    <property type="entry name" value="CABNDNGRPT"/>
</dbReference>
<dbReference type="PANTHER" id="PTHR38340">
    <property type="entry name" value="S-LAYER PROTEIN"/>
    <property type="match status" value="1"/>
</dbReference>
<dbReference type="Proteomes" id="UP001139104">
    <property type="component" value="Unassembled WGS sequence"/>
</dbReference>